<dbReference type="RefSeq" id="WP_003389989.1">
    <property type="nucleotide sequence ID" value="NZ_APBN01000009.1"/>
</dbReference>
<evidence type="ECO:0000313" key="3">
    <source>
        <dbReference type="Proteomes" id="UP000012081"/>
    </source>
</evidence>
<keyword evidence="3" id="KW-1185">Reference proteome</keyword>
<dbReference type="GeneID" id="89498018"/>
<dbReference type="Pfam" id="PF09704">
    <property type="entry name" value="Cas_Cas5d"/>
    <property type="match status" value="1"/>
</dbReference>
<dbReference type="PATRIC" id="fig|1300222.3.peg.3803"/>
<evidence type="ECO:0000256" key="1">
    <source>
        <dbReference type="ARBA" id="ARBA00023118"/>
    </source>
</evidence>
<dbReference type="Proteomes" id="UP000012081">
    <property type="component" value="Unassembled WGS sequence"/>
</dbReference>
<gene>
    <name evidence="2" type="ORF">I532_18147</name>
</gene>
<dbReference type="GO" id="GO:0051607">
    <property type="term" value="P:defense response to virus"/>
    <property type="evidence" value="ECO:0007669"/>
    <property type="project" value="UniProtKB-KW"/>
</dbReference>
<protein>
    <submittedName>
        <fullName evidence="2">Fruiting body developmental protein S-like protein</fullName>
    </submittedName>
</protein>
<dbReference type="AlphaFoldDB" id="M8DCL2"/>
<keyword evidence="1" id="KW-0051">Antiviral defense</keyword>
<dbReference type="GO" id="GO:0043571">
    <property type="term" value="P:maintenance of CRISPR repeat elements"/>
    <property type="evidence" value="ECO:0007669"/>
    <property type="project" value="InterPro"/>
</dbReference>
<dbReference type="InterPro" id="IPR013422">
    <property type="entry name" value="CRISPR-assoc_prot_Cas5_N"/>
</dbReference>
<name>M8DCL2_9BACL</name>
<dbReference type="STRING" id="1300222.I532_18147"/>
<dbReference type="NCBIfam" id="TIGR02593">
    <property type="entry name" value="CRISPR_cas5"/>
    <property type="match status" value="1"/>
</dbReference>
<organism evidence="2 3">
    <name type="scientific">Brevibacillus borstelensis AK1</name>
    <dbReference type="NCBI Taxonomy" id="1300222"/>
    <lineage>
        <taxon>Bacteria</taxon>
        <taxon>Bacillati</taxon>
        <taxon>Bacillota</taxon>
        <taxon>Bacilli</taxon>
        <taxon>Bacillales</taxon>
        <taxon>Paenibacillaceae</taxon>
        <taxon>Brevibacillus</taxon>
    </lineage>
</organism>
<accession>M8DCL2</accession>
<dbReference type="EMBL" id="APBN01000009">
    <property type="protein sequence ID" value="EMT51168.1"/>
    <property type="molecule type" value="Genomic_DNA"/>
</dbReference>
<dbReference type="InterPro" id="IPR021124">
    <property type="entry name" value="CRISPR-assoc_prot_Cas5"/>
</dbReference>
<evidence type="ECO:0000313" key="2">
    <source>
        <dbReference type="EMBL" id="EMT51168.1"/>
    </source>
</evidence>
<comment type="caution">
    <text evidence="2">The sequence shown here is derived from an EMBL/GenBank/DDBJ whole genome shotgun (WGS) entry which is preliminary data.</text>
</comment>
<reference evidence="2 3" key="1">
    <citation type="submission" date="2013-03" db="EMBL/GenBank/DDBJ databases">
        <title>Assembly of a new bacterial strain Brevibacillus borstelensis AK1.</title>
        <authorList>
            <person name="Rajan I."/>
            <person name="PoliReddy D."/>
            <person name="Sugumar T."/>
            <person name="Rathinam K."/>
            <person name="Alqarawi S."/>
            <person name="Khalil A.B."/>
            <person name="Sivakumar N."/>
        </authorList>
    </citation>
    <scope>NUCLEOTIDE SEQUENCE [LARGE SCALE GENOMIC DNA]</scope>
    <source>
        <strain evidence="2 3">AK1</strain>
    </source>
</reference>
<dbReference type="OrthoDB" id="9782505at2"/>
<sequence length="216" mass="23815">MSQADTLWLKVSVPIASFTVPQAREFLESYPFPPPTTVYGMLLSFIGETDPNAFKGTGLAILVEGLPASSVVLRKMRRFKDRKMASDKNSKPDFQEVLTGLVFYAGIQSSGQGEQRSLAQELSNALQNPEAIQRFGGLSCGESHNLIDQIHIVQHPLAAQQKTDTTIWGLLPSEEGDWSVAVWADHVNLSNTSWAQAEFVPIEETVPEQYFFTIGA</sequence>
<proteinExistence type="predicted"/>
<dbReference type="Gene3D" id="3.30.70.2660">
    <property type="match status" value="1"/>
</dbReference>